<dbReference type="InterPro" id="IPR036236">
    <property type="entry name" value="Znf_C2H2_sf"/>
</dbReference>
<keyword evidence="2" id="KW-0677">Repeat</keyword>
<evidence type="ECO:0000256" key="4">
    <source>
        <dbReference type="ARBA" id="ARBA00022833"/>
    </source>
</evidence>
<name>A0A834DEP0_9CHIR</name>
<evidence type="ECO:0000256" key="1">
    <source>
        <dbReference type="ARBA" id="ARBA00022723"/>
    </source>
</evidence>
<dbReference type="EMBL" id="JABVXQ010000014">
    <property type="protein sequence ID" value="KAF6080320.1"/>
    <property type="molecule type" value="Genomic_DNA"/>
</dbReference>
<dbReference type="PROSITE" id="PS50157">
    <property type="entry name" value="ZINC_FINGER_C2H2_2"/>
    <property type="match status" value="1"/>
</dbReference>
<evidence type="ECO:0000256" key="3">
    <source>
        <dbReference type="ARBA" id="ARBA00022771"/>
    </source>
</evidence>
<dbReference type="SMART" id="SM00349">
    <property type="entry name" value="KRAB"/>
    <property type="match status" value="1"/>
</dbReference>
<proteinExistence type="predicted"/>
<evidence type="ECO:0000313" key="8">
    <source>
        <dbReference type="EMBL" id="KAF6080320.1"/>
    </source>
</evidence>
<dbReference type="CDD" id="cd07765">
    <property type="entry name" value="KRAB_A-box"/>
    <property type="match status" value="1"/>
</dbReference>
<dbReference type="InterPro" id="IPR001909">
    <property type="entry name" value="KRAB"/>
</dbReference>
<dbReference type="PROSITE" id="PS50805">
    <property type="entry name" value="KRAB"/>
    <property type="match status" value="1"/>
</dbReference>
<feature type="domain" description="C2H2-type" evidence="6">
    <location>
        <begin position="173"/>
        <end position="200"/>
    </location>
</feature>
<accession>A0A834DEP0</accession>
<evidence type="ECO:0000259" key="6">
    <source>
        <dbReference type="PROSITE" id="PS50157"/>
    </source>
</evidence>
<evidence type="ECO:0000256" key="2">
    <source>
        <dbReference type="ARBA" id="ARBA00022737"/>
    </source>
</evidence>
<dbReference type="SUPFAM" id="SSF57667">
    <property type="entry name" value="beta-beta-alpha zinc fingers"/>
    <property type="match status" value="1"/>
</dbReference>
<dbReference type="Gene3D" id="3.30.160.60">
    <property type="entry name" value="Classic Zinc Finger"/>
    <property type="match status" value="1"/>
</dbReference>
<dbReference type="Pfam" id="PF01352">
    <property type="entry name" value="KRAB"/>
    <property type="match status" value="1"/>
</dbReference>
<keyword evidence="3 5" id="KW-0863">Zinc-finger</keyword>
<evidence type="ECO:0000259" key="7">
    <source>
        <dbReference type="PROSITE" id="PS50805"/>
    </source>
</evidence>
<dbReference type="SUPFAM" id="SSF109640">
    <property type="entry name" value="KRAB domain (Kruppel-associated box)"/>
    <property type="match status" value="1"/>
</dbReference>
<sequence length="256" mass="28603">MRGRGRRQSGGPHRISATKKLGDAAWEVGAGAGMGAAISGAVSSPSTTVRPRPHRPFVTSLRCRTEVGVTFADIALYFSKKEWYLLDEDQRRLYLDVMLENFELISSLGCCCGTEDVETLIEQSVLVMVSETKNLSVALSSQQSNPCESCGPILSHIFHLIEHQEGQNSQKLLRCGAHAKQFYFSTNIYQHQEHHVREKPFVRGVGRMSLAKSCNYNVSQKLFSCREVGLDIPTESEHLQQEATNIRDRLDEISMT</sequence>
<evidence type="ECO:0000256" key="5">
    <source>
        <dbReference type="PROSITE-ProRule" id="PRU00042"/>
    </source>
</evidence>
<dbReference type="InterPro" id="IPR013087">
    <property type="entry name" value="Znf_C2H2_type"/>
</dbReference>
<dbReference type="PANTHER" id="PTHR23232:SF159">
    <property type="entry name" value="KRAB DOMAIN-CONTAINING PROTEIN"/>
    <property type="match status" value="1"/>
</dbReference>
<feature type="domain" description="KRAB" evidence="7">
    <location>
        <begin position="69"/>
        <end position="140"/>
    </location>
</feature>
<organism evidence="8 9">
    <name type="scientific">Phyllostomus discolor</name>
    <name type="common">pale spear-nosed bat</name>
    <dbReference type="NCBI Taxonomy" id="89673"/>
    <lineage>
        <taxon>Eukaryota</taxon>
        <taxon>Metazoa</taxon>
        <taxon>Chordata</taxon>
        <taxon>Craniata</taxon>
        <taxon>Vertebrata</taxon>
        <taxon>Euteleostomi</taxon>
        <taxon>Mammalia</taxon>
        <taxon>Eutheria</taxon>
        <taxon>Laurasiatheria</taxon>
        <taxon>Chiroptera</taxon>
        <taxon>Yangochiroptera</taxon>
        <taxon>Phyllostomidae</taxon>
        <taxon>Phyllostominae</taxon>
        <taxon>Phyllostomus</taxon>
    </lineage>
</organism>
<comment type="caution">
    <text evidence="8">The sequence shown here is derived from an EMBL/GenBank/DDBJ whole genome shotgun (WGS) entry which is preliminary data.</text>
</comment>
<keyword evidence="4" id="KW-0862">Zinc</keyword>
<dbReference type="AlphaFoldDB" id="A0A834DEP0"/>
<dbReference type="InterPro" id="IPR036051">
    <property type="entry name" value="KRAB_dom_sf"/>
</dbReference>
<reference evidence="8 9" key="1">
    <citation type="journal article" date="2020" name="Nature">
        <title>Six reference-quality genomes reveal evolution of bat adaptations.</title>
        <authorList>
            <person name="Jebb D."/>
            <person name="Huang Z."/>
            <person name="Pippel M."/>
            <person name="Hughes G.M."/>
            <person name="Lavrichenko K."/>
            <person name="Devanna P."/>
            <person name="Winkler S."/>
            <person name="Jermiin L.S."/>
            <person name="Skirmuntt E.C."/>
            <person name="Katzourakis A."/>
            <person name="Burkitt-Gray L."/>
            <person name="Ray D.A."/>
            <person name="Sullivan K.A.M."/>
            <person name="Roscito J.G."/>
            <person name="Kirilenko B.M."/>
            <person name="Davalos L.M."/>
            <person name="Corthals A.P."/>
            <person name="Power M.L."/>
            <person name="Jones G."/>
            <person name="Ransome R.D."/>
            <person name="Dechmann D.K.N."/>
            <person name="Locatelli A.G."/>
            <person name="Puechmaille S.J."/>
            <person name="Fedrigo O."/>
            <person name="Jarvis E.D."/>
            <person name="Hiller M."/>
            <person name="Vernes S.C."/>
            <person name="Myers E.W."/>
            <person name="Teeling E.C."/>
        </authorList>
    </citation>
    <scope>NUCLEOTIDE SEQUENCE [LARGE SCALE GENOMIC DNA]</scope>
    <source>
        <strain evidence="8">Bat1K_MPI-CBG_1</strain>
    </source>
</reference>
<keyword evidence="1" id="KW-0479">Metal-binding</keyword>
<dbReference type="InterPro" id="IPR050169">
    <property type="entry name" value="Krueppel_C2H2_ZnF"/>
</dbReference>
<dbReference type="PANTHER" id="PTHR23232">
    <property type="entry name" value="KRAB DOMAIN C2H2 ZINC FINGER"/>
    <property type="match status" value="1"/>
</dbReference>
<dbReference type="Proteomes" id="UP000664940">
    <property type="component" value="Unassembled WGS sequence"/>
</dbReference>
<protein>
    <submittedName>
        <fullName evidence="8">Uncharacterized protein</fullName>
    </submittedName>
</protein>
<gene>
    <name evidence="8" type="ORF">HJG60_020992</name>
</gene>
<evidence type="ECO:0000313" key="9">
    <source>
        <dbReference type="Proteomes" id="UP000664940"/>
    </source>
</evidence>
<dbReference type="Gene3D" id="6.10.140.140">
    <property type="match status" value="1"/>
</dbReference>
<dbReference type="GO" id="GO:0006355">
    <property type="term" value="P:regulation of DNA-templated transcription"/>
    <property type="evidence" value="ECO:0007669"/>
    <property type="project" value="InterPro"/>
</dbReference>
<dbReference type="GO" id="GO:0008270">
    <property type="term" value="F:zinc ion binding"/>
    <property type="evidence" value="ECO:0007669"/>
    <property type="project" value="UniProtKB-KW"/>
</dbReference>